<dbReference type="Proteomes" id="UP000015105">
    <property type="component" value="Chromosome 5D"/>
</dbReference>
<accession>A0A453M793</accession>
<evidence type="ECO:0000313" key="1">
    <source>
        <dbReference type="EnsemblPlants" id="AET5Gv21081700.9"/>
    </source>
</evidence>
<protein>
    <submittedName>
        <fullName evidence="1">Uncharacterized protein</fullName>
    </submittedName>
</protein>
<proteinExistence type="predicted"/>
<evidence type="ECO:0000313" key="2">
    <source>
        <dbReference type="Proteomes" id="UP000015105"/>
    </source>
</evidence>
<sequence>MFLSRLGFACAALRPKADVCLSSFFANTRKGQSVRNGDVVVVYSRPYLKNSKG</sequence>
<reference evidence="1" key="4">
    <citation type="submission" date="2019-03" db="UniProtKB">
        <authorList>
            <consortium name="EnsemblPlants"/>
        </authorList>
    </citation>
    <scope>IDENTIFICATION</scope>
</reference>
<reference evidence="1" key="3">
    <citation type="journal article" date="2017" name="Nature">
        <title>Genome sequence of the progenitor of the wheat D genome Aegilops tauschii.</title>
        <authorList>
            <person name="Luo M.C."/>
            <person name="Gu Y.Q."/>
            <person name="Puiu D."/>
            <person name="Wang H."/>
            <person name="Twardziok S.O."/>
            <person name="Deal K.R."/>
            <person name="Huo N."/>
            <person name="Zhu T."/>
            <person name="Wang L."/>
            <person name="Wang Y."/>
            <person name="McGuire P.E."/>
            <person name="Liu S."/>
            <person name="Long H."/>
            <person name="Ramasamy R.K."/>
            <person name="Rodriguez J.C."/>
            <person name="Van S.L."/>
            <person name="Yuan L."/>
            <person name="Wang Z."/>
            <person name="Xia Z."/>
            <person name="Xiao L."/>
            <person name="Anderson O.D."/>
            <person name="Ouyang S."/>
            <person name="Liang Y."/>
            <person name="Zimin A.V."/>
            <person name="Pertea G."/>
            <person name="Qi P."/>
            <person name="Bennetzen J.L."/>
            <person name="Dai X."/>
            <person name="Dawson M.W."/>
            <person name="Muller H.G."/>
            <person name="Kugler K."/>
            <person name="Rivarola-Duarte L."/>
            <person name="Spannagl M."/>
            <person name="Mayer K.F.X."/>
            <person name="Lu F.H."/>
            <person name="Bevan M.W."/>
            <person name="Leroy P."/>
            <person name="Li P."/>
            <person name="You F.M."/>
            <person name="Sun Q."/>
            <person name="Liu Z."/>
            <person name="Lyons E."/>
            <person name="Wicker T."/>
            <person name="Salzberg S.L."/>
            <person name="Devos K.M."/>
            <person name="Dvorak J."/>
        </authorList>
    </citation>
    <scope>NUCLEOTIDE SEQUENCE [LARGE SCALE GENOMIC DNA]</scope>
    <source>
        <strain evidence="1">cv. AL8/78</strain>
    </source>
</reference>
<reference evidence="2" key="2">
    <citation type="journal article" date="2017" name="Nat. Plants">
        <title>The Aegilops tauschii genome reveals multiple impacts of transposons.</title>
        <authorList>
            <person name="Zhao G."/>
            <person name="Zou C."/>
            <person name="Li K."/>
            <person name="Wang K."/>
            <person name="Li T."/>
            <person name="Gao L."/>
            <person name="Zhang X."/>
            <person name="Wang H."/>
            <person name="Yang Z."/>
            <person name="Liu X."/>
            <person name="Jiang W."/>
            <person name="Mao L."/>
            <person name="Kong X."/>
            <person name="Jiao Y."/>
            <person name="Jia J."/>
        </authorList>
    </citation>
    <scope>NUCLEOTIDE SEQUENCE [LARGE SCALE GENOMIC DNA]</scope>
    <source>
        <strain evidence="2">cv. AL8/78</strain>
    </source>
</reference>
<organism evidence="1 2">
    <name type="scientific">Aegilops tauschii subsp. strangulata</name>
    <name type="common">Goatgrass</name>
    <dbReference type="NCBI Taxonomy" id="200361"/>
    <lineage>
        <taxon>Eukaryota</taxon>
        <taxon>Viridiplantae</taxon>
        <taxon>Streptophyta</taxon>
        <taxon>Embryophyta</taxon>
        <taxon>Tracheophyta</taxon>
        <taxon>Spermatophyta</taxon>
        <taxon>Magnoliopsida</taxon>
        <taxon>Liliopsida</taxon>
        <taxon>Poales</taxon>
        <taxon>Poaceae</taxon>
        <taxon>BOP clade</taxon>
        <taxon>Pooideae</taxon>
        <taxon>Triticodae</taxon>
        <taxon>Triticeae</taxon>
        <taxon>Triticinae</taxon>
        <taxon>Aegilops</taxon>
    </lineage>
</organism>
<dbReference type="AlphaFoldDB" id="A0A453M793"/>
<reference evidence="1" key="5">
    <citation type="journal article" date="2021" name="G3 (Bethesda)">
        <title>Aegilops tauschii genome assembly Aet v5.0 features greater sequence contiguity and improved annotation.</title>
        <authorList>
            <person name="Wang L."/>
            <person name="Zhu T."/>
            <person name="Rodriguez J.C."/>
            <person name="Deal K.R."/>
            <person name="Dubcovsky J."/>
            <person name="McGuire P.E."/>
            <person name="Lux T."/>
            <person name="Spannagl M."/>
            <person name="Mayer K.F.X."/>
            <person name="Baldrich P."/>
            <person name="Meyers B.C."/>
            <person name="Huo N."/>
            <person name="Gu Y.Q."/>
            <person name="Zhou H."/>
            <person name="Devos K.M."/>
            <person name="Bennetzen J.L."/>
            <person name="Unver T."/>
            <person name="Budak H."/>
            <person name="Gulick P.J."/>
            <person name="Galiba G."/>
            <person name="Kalapos B."/>
            <person name="Nelson D.R."/>
            <person name="Li P."/>
            <person name="You F.M."/>
            <person name="Luo M.C."/>
            <person name="Dvorak J."/>
        </authorList>
    </citation>
    <scope>NUCLEOTIDE SEQUENCE [LARGE SCALE GENOMIC DNA]</scope>
    <source>
        <strain evidence="1">cv. AL8/78</strain>
    </source>
</reference>
<dbReference type="Gramene" id="AET5Gv21081700.9">
    <property type="protein sequence ID" value="AET5Gv21081700.9"/>
    <property type="gene ID" value="AET5Gv21081700"/>
</dbReference>
<name>A0A453M793_AEGTS</name>
<dbReference type="EnsemblPlants" id="AET5Gv21081700.9">
    <property type="protein sequence ID" value="AET5Gv21081700.9"/>
    <property type="gene ID" value="AET5Gv21081700"/>
</dbReference>
<reference evidence="2" key="1">
    <citation type="journal article" date="2014" name="Science">
        <title>Ancient hybridizations among the ancestral genomes of bread wheat.</title>
        <authorList>
            <consortium name="International Wheat Genome Sequencing Consortium,"/>
            <person name="Marcussen T."/>
            <person name="Sandve S.R."/>
            <person name="Heier L."/>
            <person name="Spannagl M."/>
            <person name="Pfeifer M."/>
            <person name="Jakobsen K.S."/>
            <person name="Wulff B.B."/>
            <person name="Steuernagel B."/>
            <person name="Mayer K.F."/>
            <person name="Olsen O.A."/>
        </authorList>
    </citation>
    <scope>NUCLEOTIDE SEQUENCE [LARGE SCALE GENOMIC DNA]</scope>
    <source>
        <strain evidence="2">cv. AL8/78</strain>
    </source>
</reference>
<keyword evidence="2" id="KW-1185">Reference proteome</keyword>